<dbReference type="Pfam" id="PF07907">
    <property type="entry name" value="YibE_F"/>
    <property type="match status" value="1"/>
</dbReference>
<keyword evidence="1" id="KW-0472">Membrane</keyword>
<reference evidence="2 3" key="1">
    <citation type="submission" date="2021-07" db="EMBL/GenBank/DDBJ databases">
        <title>Paenibacillus radiodurans sp. nov., isolated from the southeastern edge of Tengger Desert.</title>
        <authorList>
            <person name="Zhang G."/>
        </authorList>
    </citation>
    <scope>NUCLEOTIDE SEQUENCE [LARGE SCALE GENOMIC DNA]</scope>
    <source>
        <strain evidence="2 3">CCM 7311</strain>
    </source>
</reference>
<feature type="transmembrane region" description="Helical" evidence="1">
    <location>
        <begin position="7"/>
        <end position="26"/>
    </location>
</feature>
<feature type="transmembrane region" description="Helical" evidence="1">
    <location>
        <begin position="128"/>
        <end position="148"/>
    </location>
</feature>
<dbReference type="PANTHER" id="PTHR41771">
    <property type="entry name" value="MEMBRANE PROTEIN-RELATED"/>
    <property type="match status" value="1"/>
</dbReference>
<dbReference type="Proteomes" id="UP001519887">
    <property type="component" value="Unassembled WGS sequence"/>
</dbReference>
<name>A0ABS7BWS8_9BACL</name>
<keyword evidence="3" id="KW-1185">Reference proteome</keyword>
<feature type="transmembrane region" description="Helical" evidence="1">
    <location>
        <begin position="155"/>
        <end position="176"/>
    </location>
</feature>
<evidence type="ECO:0000256" key="1">
    <source>
        <dbReference type="SAM" id="Phobius"/>
    </source>
</evidence>
<dbReference type="RefSeq" id="WP_210038659.1">
    <property type="nucleotide sequence ID" value="NZ_JBHLVU010000011.1"/>
</dbReference>
<feature type="transmembrane region" description="Helical" evidence="1">
    <location>
        <begin position="260"/>
        <end position="283"/>
    </location>
</feature>
<keyword evidence="1" id="KW-1133">Transmembrane helix</keyword>
<feature type="transmembrane region" description="Helical" evidence="1">
    <location>
        <begin position="355"/>
        <end position="373"/>
    </location>
</feature>
<dbReference type="EMBL" id="JAHZIK010000040">
    <property type="protein sequence ID" value="MBW7453098.1"/>
    <property type="molecule type" value="Genomic_DNA"/>
</dbReference>
<evidence type="ECO:0000313" key="2">
    <source>
        <dbReference type="EMBL" id="MBW7453098.1"/>
    </source>
</evidence>
<keyword evidence="1" id="KW-0812">Transmembrane</keyword>
<feature type="transmembrane region" description="Helical" evidence="1">
    <location>
        <begin position="317"/>
        <end position="335"/>
    </location>
</feature>
<dbReference type="PANTHER" id="PTHR41771:SF1">
    <property type="entry name" value="MEMBRANE PROTEIN"/>
    <property type="match status" value="1"/>
</dbReference>
<accession>A0ABS7BWS8</accession>
<feature type="transmembrane region" description="Helical" evidence="1">
    <location>
        <begin position="182"/>
        <end position="203"/>
    </location>
</feature>
<dbReference type="InterPro" id="IPR012507">
    <property type="entry name" value="YibE_F"/>
</dbReference>
<comment type="caution">
    <text evidence="2">The sequence shown here is derived from an EMBL/GenBank/DDBJ whole genome shotgun (WGS) entry which is preliminary data.</text>
</comment>
<organism evidence="2 3">
    <name type="scientific">Paenibacillus sepulcri</name>
    <dbReference type="NCBI Taxonomy" id="359917"/>
    <lineage>
        <taxon>Bacteria</taxon>
        <taxon>Bacillati</taxon>
        <taxon>Bacillota</taxon>
        <taxon>Bacilli</taxon>
        <taxon>Bacillales</taxon>
        <taxon>Paenibacillaceae</taxon>
        <taxon>Paenibacillus</taxon>
    </lineage>
</organism>
<evidence type="ECO:0000313" key="3">
    <source>
        <dbReference type="Proteomes" id="UP001519887"/>
    </source>
</evidence>
<protein>
    <submittedName>
        <fullName evidence="2">YibE/F family protein</fullName>
    </submittedName>
</protein>
<gene>
    <name evidence="2" type="ORF">K0U00_03470</name>
</gene>
<sequence>MLASKKARVILFIAVLLAISLSMYAFNQAPETKHNESGNSAASKKFEKAKVLRVISEDLQREPSRGNLYNGSQELELKILSGEHKGEIHTITNNISVYLNVVAKKGQTIIVDIDTASPTYYIISVYSYYRAPILYGMALLFFGLLWWIGGRKGLMSVLGIVFTFACVFYLFIPMLYRGYSPLLASALIVILATFVTLTLLNGWTARSWSAILGTICGVIISAALAYIFGNLTHISGYNTAEVDVLITIADETGMQLGGMLFAGILLSSLGAIIDVAISIAASVHEVYMTNPNLTKRELFKSGINVGRDMMGTMANTLILALTGTTLASLMVLYAIKASFTQLTNMNTVTIEVIQGLTGCFGVVLTVPIVAFISSRIIPNFEKKAALNRELAKTTVTRASEV</sequence>
<proteinExistence type="predicted"/>
<feature type="transmembrane region" description="Helical" evidence="1">
    <location>
        <begin position="210"/>
        <end position="229"/>
    </location>
</feature>